<dbReference type="Proteomes" id="UP000824469">
    <property type="component" value="Unassembled WGS sequence"/>
</dbReference>
<keyword evidence="4" id="KW-0255">Endonuclease</keyword>
<comment type="caution">
    <text evidence="8">The sequence shown here is derived from an EMBL/GenBank/DDBJ whole genome shotgun (WGS) entry which is preliminary data.</text>
</comment>
<evidence type="ECO:0000256" key="1">
    <source>
        <dbReference type="ARBA" id="ARBA00022679"/>
    </source>
</evidence>
<protein>
    <recommendedName>
        <fullName evidence="7">Reverse transcriptase RNase H-like domain-containing protein</fullName>
    </recommendedName>
</protein>
<keyword evidence="6" id="KW-0695">RNA-directed DNA polymerase</keyword>
<feature type="domain" description="Reverse transcriptase RNase H-like" evidence="7">
    <location>
        <begin position="1"/>
        <end position="69"/>
    </location>
</feature>
<dbReference type="SUPFAM" id="SSF56672">
    <property type="entry name" value="DNA/RNA polymerases"/>
    <property type="match status" value="1"/>
</dbReference>
<sequence length="74" mass="8414">MQENGEGIEAPIAFMSCSLKEHELKMSQIEKHAYAVVRVVKQFRYYVLNSHTLVLFPDTAVKSILTQQELGEST</sequence>
<feature type="non-terminal residue" evidence="8">
    <location>
        <position position="74"/>
    </location>
</feature>
<dbReference type="GO" id="GO:0004519">
    <property type="term" value="F:endonuclease activity"/>
    <property type="evidence" value="ECO:0007669"/>
    <property type="project" value="UniProtKB-KW"/>
</dbReference>
<dbReference type="AlphaFoldDB" id="A0AA38FBC4"/>
<keyword evidence="5" id="KW-0378">Hydrolase</keyword>
<accession>A0AA38FBC4</accession>
<dbReference type="GO" id="GO:0016787">
    <property type="term" value="F:hydrolase activity"/>
    <property type="evidence" value="ECO:0007669"/>
    <property type="project" value="UniProtKB-KW"/>
</dbReference>
<evidence type="ECO:0000256" key="2">
    <source>
        <dbReference type="ARBA" id="ARBA00022695"/>
    </source>
</evidence>
<dbReference type="Pfam" id="PF17917">
    <property type="entry name" value="RT_RNaseH"/>
    <property type="match status" value="1"/>
</dbReference>
<organism evidence="8 9">
    <name type="scientific">Taxus chinensis</name>
    <name type="common">Chinese yew</name>
    <name type="synonym">Taxus wallichiana var. chinensis</name>
    <dbReference type="NCBI Taxonomy" id="29808"/>
    <lineage>
        <taxon>Eukaryota</taxon>
        <taxon>Viridiplantae</taxon>
        <taxon>Streptophyta</taxon>
        <taxon>Embryophyta</taxon>
        <taxon>Tracheophyta</taxon>
        <taxon>Spermatophyta</taxon>
        <taxon>Pinopsida</taxon>
        <taxon>Pinidae</taxon>
        <taxon>Conifers II</taxon>
        <taxon>Cupressales</taxon>
        <taxon>Taxaceae</taxon>
        <taxon>Taxus</taxon>
    </lineage>
</organism>
<dbReference type="InterPro" id="IPR041373">
    <property type="entry name" value="RT_RNaseH"/>
</dbReference>
<evidence type="ECO:0000313" key="8">
    <source>
        <dbReference type="EMBL" id="KAH9299634.1"/>
    </source>
</evidence>
<name>A0AA38FBC4_TAXCH</name>
<keyword evidence="9" id="KW-1185">Reference proteome</keyword>
<evidence type="ECO:0000256" key="4">
    <source>
        <dbReference type="ARBA" id="ARBA00022759"/>
    </source>
</evidence>
<evidence type="ECO:0000256" key="6">
    <source>
        <dbReference type="ARBA" id="ARBA00022918"/>
    </source>
</evidence>
<evidence type="ECO:0000256" key="3">
    <source>
        <dbReference type="ARBA" id="ARBA00022722"/>
    </source>
</evidence>
<dbReference type="EMBL" id="JAHRHJ020000010">
    <property type="protein sequence ID" value="KAH9299634.1"/>
    <property type="molecule type" value="Genomic_DNA"/>
</dbReference>
<reference evidence="8 9" key="1">
    <citation type="journal article" date="2021" name="Nat. Plants">
        <title>The Taxus genome provides insights into paclitaxel biosynthesis.</title>
        <authorList>
            <person name="Xiong X."/>
            <person name="Gou J."/>
            <person name="Liao Q."/>
            <person name="Li Y."/>
            <person name="Zhou Q."/>
            <person name="Bi G."/>
            <person name="Li C."/>
            <person name="Du R."/>
            <person name="Wang X."/>
            <person name="Sun T."/>
            <person name="Guo L."/>
            <person name="Liang H."/>
            <person name="Lu P."/>
            <person name="Wu Y."/>
            <person name="Zhang Z."/>
            <person name="Ro D.K."/>
            <person name="Shang Y."/>
            <person name="Huang S."/>
            <person name="Yan J."/>
        </authorList>
    </citation>
    <scope>NUCLEOTIDE SEQUENCE [LARGE SCALE GENOMIC DNA]</scope>
    <source>
        <strain evidence="8">Ta-2019</strain>
    </source>
</reference>
<evidence type="ECO:0000313" key="9">
    <source>
        <dbReference type="Proteomes" id="UP000824469"/>
    </source>
</evidence>
<evidence type="ECO:0000259" key="7">
    <source>
        <dbReference type="Pfam" id="PF17917"/>
    </source>
</evidence>
<dbReference type="InterPro" id="IPR043502">
    <property type="entry name" value="DNA/RNA_pol_sf"/>
</dbReference>
<keyword evidence="1" id="KW-0808">Transferase</keyword>
<keyword evidence="3" id="KW-0540">Nuclease</keyword>
<keyword evidence="2" id="KW-0548">Nucleotidyltransferase</keyword>
<evidence type="ECO:0000256" key="5">
    <source>
        <dbReference type="ARBA" id="ARBA00022801"/>
    </source>
</evidence>
<gene>
    <name evidence="8" type="ORF">KI387_031316</name>
</gene>
<proteinExistence type="predicted"/>
<dbReference type="GO" id="GO:0003964">
    <property type="term" value="F:RNA-directed DNA polymerase activity"/>
    <property type="evidence" value="ECO:0007669"/>
    <property type="project" value="UniProtKB-KW"/>
</dbReference>